<keyword evidence="3" id="KW-1185">Reference proteome</keyword>
<reference evidence="2" key="1">
    <citation type="submission" date="2023-03" db="EMBL/GenBank/DDBJ databases">
        <title>Emydomyces testavorans Genome Sequence.</title>
        <authorList>
            <person name="Hoyer L."/>
        </authorList>
    </citation>
    <scope>NUCLEOTIDE SEQUENCE</scope>
    <source>
        <strain evidence="2">16-2883</strain>
    </source>
</reference>
<dbReference type="AlphaFoldDB" id="A0AAF0DC23"/>
<feature type="compositionally biased region" description="Acidic residues" evidence="1">
    <location>
        <begin position="247"/>
        <end position="268"/>
    </location>
</feature>
<evidence type="ECO:0000313" key="2">
    <source>
        <dbReference type="EMBL" id="WEW55503.1"/>
    </source>
</evidence>
<protein>
    <submittedName>
        <fullName evidence="2">Uncharacterized protein</fullName>
    </submittedName>
</protein>
<feature type="region of interest" description="Disordered" evidence="1">
    <location>
        <begin position="240"/>
        <end position="268"/>
    </location>
</feature>
<dbReference type="EMBL" id="CP120627">
    <property type="protein sequence ID" value="WEW55503.1"/>
    <property type="molecule type" value="Genomic_DNA"/>
</dbReference>
<gene>
    <name evidence="2" type="ORF">PRK78_000934</name>
</gene>
<name>A0AAF0DC23_9EURO</name>
<evidence type="ECO:0000256" key="1">
    <source>
        <dbReference type="SAM" id="MobiDB-lite"/>
    </source>
</evidence>
<accession>A0AAF0DC23</accession>
<feature type="compositionally biased region" description="Acidic residues" evidence="1">
    <location>
        <begin position="347"/>
        <end position="379"/>
    </location>
</feature>
<feature type="region of interest" description="Disordered" evidence="1">
    <location>
        <begin position="324"/>
        <end position="379"/>
    </location>
</feature>
<organism evidence="2 3">
    <name type="scientific">Emydomyces testavorans</name>
    <dbReference type="NCBI Taxonomy" id="2070801"/>
    <lineage>
        <taxon>Eukaryota</taxon>
        <taxon>Fungi</taxon>
        <taxon>Dikarya</taxon>
        <taxon>Ascomycota</taxon>
        <taxon>Pezizomycotina</taxon>
        <taxon>Eurotiomycetes</taxon>
        <taxon>Eurotiomycetidae</taxon>
        <taxon>Onygenales</taxon>
        <taxon>Nannizziopsiaceae</taxon>
        <taxon>Emydomyces</taxon>
    </lineage>
</organism>
<sequence>MEPCSTDPSAVQHGPSFDILLNNRIQDDDWVSLDADSPFSSQESISSCSSNASGAPALVTSSDIELSDQAVQCYTSLLDSGLRSFLCQQRFWLKSCIDDNDEKPPVLSNLASYVLNPDYHCAISQRASLIPIIAKGIHSLLSTTQSSTLKSKLDDLEKIYRNTYNLQSTNPTATPDQAVDTRTILKCLLWTTMQHGLYTPYPTCRLSPLNTDSISSNSTLTKATNLSSPLAEAKITTPARPLPTEQIPDDECLFTDEEEEDDETTDEEDLLKDLLEDDDHQFLNELLVSPTLPLSPMLDDDNNNNHHHHDPLSDQALESDLTMLDHPSHLPSESPTIPAPWTHSDPILDDDDDDGDGDEDDHTDIDMNIDVDSDIDISDSDSAHLSMHINQEMLF</sequence>
<dbReference type="Proteomes" id="UP001219355">
    <property type="component" value="Chromosome 1"/>
</dbReference>
<evidence type="ECO:0000313" key="3">
    <source>
        <dbReference type="Proteomes" id="UP001219355"/>
    </source>
</evidence>
<feature type="region of interest" description="Disordered" evidence="1">
    <location>
        <begin position="294"/>
        <end position="313"/>
    </location>
</feature>
<proteinExistence type="predicted"/>